<dbReference type="AlphaFoldDB" id="A0A2N5ZEW1"/>
<sequence>MIKTLANIGLDETLSVGEVISVLRPSYIAQLNTDDIATLTKAISGFYKNELDALSSTSISEADYEKIKAYGFTLSKNIIDDIQTGKYLKEDNIWRVYRHRLKAYAMKYLREKYESGSASSSPSRRAPALSASDVFSEVDMIFHATDANLVKLQTDAADGNIEVIDFETGSITSVPLSGTDTVSSVMDSIIADQAIYSKVDFVVSECIKMSNRVAAAASLFGQSIDFTTVEKDIDNFLVDYQNIDFASVSDAQNYIDVTGFTIKNKVAAKLSELMWAEAGSSVTGIRELNTMTPTVMIGVITDLTLALDPTSASYDSRLANIYSYSTNSGASNYNPLIYALNDRDDFLQNTTMSFTDSLDETLYMQDFIATKFASNINTYLSSTSFSWNASEVLAMANIMTNVVFLQIDRPIEVMDYEGIYYEISGILKKYAKRLKVGADFYDYYLTDTLTGATLAYVNLYTDNQETTVWNMFATNPLYSTVANVEYDDGTGTLIADTTTNFANLLGNAVWYFKYYENFDTVYAYNALTSLDTVLNTHYRFKGFLLPPEGAFNNTTLTDITKYSTEPFKFDIADYETETFDIGAYVGETVDEVFGEIYWDSSNSRYLVINSTYTTGDNLVCPTQSPTGTYNYYEYWQLDFSNAVTTDESSGAFIAWDPADYTLTDKVWRFWGRLEDRVLNGTTITKTLKASKIEEEETANPAAGFYVTGVVTSVSERTKNNWVVAISDVNSIGSEVMEIYVRQNYSTTKAWFTAAIGHQVTVGDPDTTDNTDGITMEVTTQVWDATLGIYTLDIDAIYDGAFTNGDPDWARLDD</sequence>
<dbReference type="EMBL" id="PKTG01000094">
    <property type="protein sequence ID" value="PLX17181.1"/>
    <property type="molecule type" value="Genomic_DNA"/>
</dbReference>
<name>A0A2N5ZEW1_MUIH1</name>
<reference evidence="1 2" key="1">
    <citation type="submission" date="2017-11" db="EMBL/GenBank/DDBJ databases">
        <title>Genome-resolved metagenomics identifies genetic mobility, metabolic interactions, and unexpected diversity in perchlorate-reducing communities.</title>
        <authorList>
            <person name="Barnum T.P."/>
            <person name="Figueroa I.A."/>
            <person name="Carlstrom C.I."/>
            <person name="Lucas L.N."/>
            <person name="Engelbrektson A.L."/>
            <person name="Coates J.D."/>
        </authorList>
    </citation>
    <scope>NUCLEOTIDE SEQUENCE [LARGE SCALE GENOMIC DNA]</scope>
    <source>
        <strain evidence="1">BM706</strain>
    </source>
</reference>
<accession>A0A2N5ZEW1</accession>
<organism evidence="1 2">
    <name type="scientific">Muiribacterium halophilum</name>
    <dbReference type="NCBI Taxonomy" id="2053465"/>
    <lineage>
        <taxon>Bacteria</taxon>
        <taxon>Candidatus Muiribacteriota</taxon>
        <taxon>Candidatus Muiribacteriia</taxon>
        <taxon>Candidatus Muiribacteriales</taxon>
        <taxon>Candidatus Muiribacteriaceae</taxon>
        <taxon>Candidatus Muiribacterium</taxon>
    </lineage>
</organism>
<gene>
    <name evidence="1" type="ORF">C0601_08115</name>
</gene>
<proteinExistence type="predicted"/>
<evidence type="ECO:0000313" key="2">
    <source>
        <dbReference type="Proteomes" id="UP000234857"/>
    </source>
</evidence>
<comment type="caution">
    <text evidence="1">The sequence shown here is derived from an EMBL/GenBank/DDBJ whole genome shotgun (WGS) entry which is preliminary data.</text>
</comment>
<evidence type="ECO:0000313" key="1">
    <source>
        <dbReference type="EMBL" id="PLX17181.1"/>
    </source>
</evidence>
<dbReference type="Proteomes" id="UP000234857">
    <property type="component" value="Unassembled WGS sequence"/>
</dbReference>
<protein>
    <submittedName>
        <fullName evidence="1">Uncharacterized protein</fullName>
    </submittedName>
</protein>